<keyword evidence="1" id="KW-0812">Transmembrane</keyword>
<dbReference type="EMBL" id="LJCO01000048">
    <property type="protein sequence ID" value="KPV43494.1"/>
    <property type="molecule type" value="Genomic_DNA"/>
</dbReference>
<dbReference type="PROSITE" id="PS51910">
    <property type="entry name" value="GH18_2"/>
    <property type="match status" value="1"/>
</dbReference>
<proteinExistence type="predicted"/>
<reference evidence="3 4" key="1">
    <citation type="submission" date="2015-09" db="EMBL/GenBank/DDBJ databases">
        <title>Draft genome sequence of Alicyclobacillus ferrooxydans DSM 22381.</title>
        <authorList>
            <person name="Hemp J."/>
        </authorList>
    </citation>
    <scope>NUCLEOTIDE SEQUENCE [LARGE SCALE GENOMIC DNA]</scope>
    <source>
        <strain evidence="3 4">TC-34</strain>
    </source>
</reference>
<dbReference type="RefSeq" id="WP_054969359.1">
    <property type="nucleotide sequence ID" value="NZ_LJCO01000048.1"/>
</dbReference>
<dbReference type="Gene3D" id="3.10.50.10">
    <property type="match status" value="1"/>
</dbReference>
<keyword evidence="1" id="KW-0472">Membrane</keyword>
<dbReference type="STRING" id="471514.AN477_11780"/>
<dbReference type="InterPro" id="IPR029070">
    <property type="entry name" value="Chitinase_insertion_sf"/>
</dbReference>
<evidence type="ECO:0000313" key="3">
    <source>
        <dbReference type="EMBL" id="KPV43494.1"/>
    </source>
</evidence>
<organism evidence="3 4">
    <name type="scientific">Alicyclobacillus ferrooxydans</name>
    <dbReference type="NCBI Taxonomy" id="471514"/>
    <lineage>
        <taxon>Bacteria</taxon>
        <taxon>Bacillati</taxon>
        <taxon>Bacillota</taxon>
        <taxon>Bacilli</taxon>
        <taxon>Bacillales</taxon>
        <taxon>Alicyclobacillaceae</taxon>
        <taxon>Alicyclobacillus</taxon>
    </lineage>
</organism>
<evidence type="ECO:0000256" key="1">
    <source>
        <dbReference type="SAM" id="Phobius"/>
    </source>
</evidence>
<dbReference type="PANTHER" id="PTHR46066:SF2">
    <property type="entry name" value="CHITINASE DOMAIN-CONTAINING PROTEIN 1"/>
    <property type="match status" value="1"/>
</dbReference>
<sequence>MEYGVRRSTRRDRTYDRKRRFSKRWFAGLVALVACGAGTVIYEVFFHVYDAGPKDLLVNGQVVDEIAGLSVRSQVWLSKNEVETLLSRIEVNRPVPFTTTKTYHGTEYVQANTLVSSLTEDGDVSEVSHHQIAIELKPNQHYTYVRSGDVIRQETIEVNGRTAGSVLAVFHNEATYVPAQAIAKTLSSGGLPSSWTGRELTLGLTSPASPGLIEDPKTSTVIAFGPGHALYAPVYAWDGAVYVPISSLNAALSQLGWTSSGGDFKLSLNAKRHAVKSAVHSKPLVMAFVPFYSENMGPFNDVTSHRTVFHGLALDTWTIDSAGNLLGSAPAGTAEEASKEGDAVTAMVTNLGSSGFDTKVMTSILTDKSRSTHLTNQLVGAVLSEGYDGVTLDFEAIPAADRNGYTTFIAGLASILHDHGKILNVVVPADTSTHGEPWNQGYDITRIGQSADAVIIMAYDYSYPGGPAGPIAPLPWVQQTLSYTVSRIPAQKVILGIDAYGYDWSGKHTTSFSLPTIDSFVAAHHIQVKWDATAEAPWYTWTDAKGMNHTTYYENGQSTAAKLALAQSYGIAGVALWRAGLEDDAILNALASYAKQ</sequence>
<evidence type="ECO:0000259" key="2">
    <source>
        <dbReference type="PROSITE" id="PS51910"/>
    </source>
</evidence>
<feature type="domain" description="GH18" evidence="2">
    <location>
        <begin position="293"/>
        <end position="596"/>
    </location>
</feature>
<dbReference type="SMART" id="SM00636">
    <property type="entry name" value="Glyco_18"/>
    <property type="match status" value="1"/>
</dbReference>
<dbReference type="InterPro" id="IPR001223">
    <property type="entry name" value="Glyco_hydro18_cat"/>
</dbReference>
<dbReference type="InterPro" id="IPR011583">
    <property type="entry name" value="Chitinase_II/V-like_cat"/>
</dbReference>
<protein>
    <recommendedName>
        <fullName evidence="2">GH18 domain-containing protein</fullName>
    </recommendedName>
</protein>
<dbReference type="PANTHER" id="PTHR46066">
    <property type="entry name" value="CHITINASE DOMAIN-CONTAINING PROTEIN 1 FAMILY MEMBER"/>
    <property type="match status" value="1"/>
</dbReference>
<keyword evidence="1" id="KW-1133">Transmembrane helix</keyword>
<dbReference type="InterPro" id="IPR017853">
    <property type="entry name" value="GH"/>
</dbReference>
<gene>
    <name evidence="3" type="ORF">AN477_11780</name>
</gene>
<dbReference type="Proteomes" id="UP000050482">
    <property type="component" value="Unassembled WGS sequence"/>
</dbReference>
<comment type="caution">
    <text evidence="3">The sequence shown here is derived from an EMBL/GenBank/DDBJ whole genome shotgun (WGS) entry which is preliminary data.</text>
</comment>
<name>A0A0P9CCW2_9BACL</name>
<dbReference type="SUPFAM" id="SSF51445">
    <property type="entry name" value="(Trans)glycosidases"/>
    <property type="match status" value="1"/>
</dbReference>
<dbReference type="PATRIC" id="fig|471514.4.peg.734"/>
<dbReference type="Gene3D" id="3.20.20.80">
    <property type="entry name" value="Glycosidases"/>
    <property type="match status" value="1"/>
</dbReference>
<dbReference type="AlphaFoldDB" id="A0A0P9CCW2"/>
<keyword evidence="4" id="KW-1185">Reference proteome</keyword>
<feature type="transmembrane region" description="Helical" evidence="1">
    <location>
        <begin position="25"/>
        <end position="49"/>
    </location>
</feature>
<accession>A0A0P9CCW2</accession>
<dbReference type="GO" id="GO:0005975">
    <property type="term" value="P:carbohydrate metabolic process"/>
    <property type="evidence" value="ECO:0007669"/>
    <property type="project" value="InterPro"/>
</dbReference>
<dbReference type="GO" id="GO:0008061">
    <property type="term" value="F:chitin binding"/>
    <property type="evidence" value="ECO:0007669"/>
    <property type="project" value="InterPro"/>
</dbReference>
<dbReference type="OrthoDB" id="9775889at2"/>
<evidence type="ECO:0000313" key="4">
    <source>
        <dbReference type="Proteomes" id="UP000050482"/>
    </source>
</evidence>
<dbReference type="PROSITE" id="PS51257">
    <property type="entry name" value="PROKAR_LIPOPROTEIN"/>
    <property type="match status" value="1"/>
</dbReference>
<dbReference type="Pfam" id="PF00704">
    <property type="entry name" value="Glyco_hydro_18"/>
    <property type="match status" value="1"/>
</dbReference>